<name>A0ABW0SPH8_9GAMM</name>
<comment type="caution">
    <text evidence="2">The sequence shown here is derived from an EMBL/GenBank/DDBJ whole genome shotgun (WGS) entry which is preliminary data.</text>
</comment>
<feature type="signal peptide" evidence="1">
    <location>
        <begin position="1"/>
        <end position="23"/>
    </location>
</feature>
<dbReference type="RefSeq" id="WP_386755499.1">
    <property type="nucleotide sequence ID" value="NZ_JBHSNM010000004.1"/>
</dbReference>
<keyword evidence="1" id="KW-0732">Signal</keyword>
<evidence type="ECO:0008006" key="4">
    <source>
        <dbReference type="Google" id="ProtNLM"/>
    </source>
</evidence>
<dbReference type="Proteomes" id="UP001596036">
    <property type="component" value="Unassembled WGS sequence"/>
</dbReference>
<protein>
    <recommendedName>
        <fullName evidence="4">DUF4124 domain-containing protein</fullName>
    </recommendedName>
</protein>
<evidence type="ECO:0000313" key="3">
    <source>
        <dbReference type="Proteomes" id="UP001596036"/>
    </source>
</evidence>
<evidence type="ECO:0000313" key="2">
    <source>
        <dbReference type="EMBL" id="MFC5570968.1"/>
    </source>
</evidence>
<evidence type="ECO:0000256" key="1">
    <source>
        <dbReference type="SAM" id="SignalP"/>
    </source>
</evidence>
<organism evidence="2 3">
    <name type="scientific">Lysobacter yangpyeongensis</name>
    <dbReference type="NCBI Taxonomy" id="346182"/>
    <lineage>
        <taxon>Bacteria</taxon>
        <taxon>Pseudomonadati</taxon>
        <taxon>Pseudomonadota</taxon>
        <taxon>Gammaproteobacteria</taxon>
        <taxon>Lysobacterales</taxon>
        <taxon>Lysobacteraceae</taxon>
        <taxon>Lysobacter</taxon>
    </lineage>
</organism>
<sequence length="223" mass="23856">MSKLHAPLAFALCAALLAAPASAQQAPKKKLYCWNEGGRKVCGDALPASATDAARTEFSTKSGLATRQVGRALTEEERAAAAAQAELAGQAQFEEAARRMRERAMAESYATEADLRRAFNERIALLDDTIKAAQLSIGGLRQSLISLLRQAGEAELAGKPVPANLTGTIRTQHSELMRQQAMLVSHHKDRSEIDTELAHALQTYRELKAPKAPAVTPVEGGGT</sequence>
<feature type="chain" id="PRO_5045063249" description="DUF4124 domain-containing protein" evidence="1">
    <location>
        <begin position="24"/>
        <end position="223"/>
    </location>
</feature>
<keyword evidence="3" id="KW-1185">Reference proteome</keyword>
<accession>A0ABW0SPH8</accession>
<reference evidence="3" key="1">
    <citation type="journal article" date="2019" name="Int. J. Syst. Evol. Microbiol.">
        <title>The Global Catalogue of Microorganisms (GCM) 10K type strain sequencing project: providing services to taxonomists for standard genome sequencing and annotation.</title>
        <authorList>
            <consortium name="The Broad Institute Genomics Platform"/>
            <consortium name="The Broad Institute Genome Sequencing Center for Infectious Disease"/>
            <person name="Wu L."/>
            <person name="Ma J."/>
        </authorList>
    </citation>
    <scope>NUCLEOTIDE SEQUENCE [LARGE SCALE GENOMIC DNA]</scope>
    <source>
        <strain evidence="3">KACC 11407</strain>
    </source>
</reference>
<gene>
    <name evidence="2" type="ORF">ACFPN1_12940</name>
</gene>
<dbReference type="EMBL" id="JBHSNM010000004">
    <property type="protein sequence ID" value="MFC5570968.1"/>
    <property type="molecule type" value="Genomic_DNA"/>
</dbReference>
<proteinExistence type="predicted"/>